<dbReference type="OrthoDB" id="1911848at2759"/>
<evidence type="ECO:0000313" key="3">
    <source>
        <dbReference type="Proteomes" id="UP000738349"/>
    </source>
</evidence>
<dbReference type="InterPro" id="IPR011009">
    <property type="entry name" value="Kinase-like_dom_sf"/>
</dbReference>
<name>A0A9P9E7B7_9HYPO</name>
<keyword evidence="2" id="KW-0034">Amyloid</keyword>
<dbReference type="InterPro" id="IPR038305">
    <property type="entry name" value="HeLo_sf"/>
</dbReference>
<dbReference type="SUPFAM" id="SSF56112">
    <property type="entry name" value="Protein kinase-like (PK-like)"/>
    <property type="match status" value="1"/>
</dbReference>
<keyword evidence="3" id="KW-1185">Reference proteome</keyword>
<reference evidence="2" key="1">
    <citation type="journal article" date="2021" name="Nat. Commun.">
        <title>Genetic determinants of endophytism in the Arabidopsis root mycobiome.</title>
        <authorList>
            <person name="Mesny F."/>
            <person name="Miyauchi S."/>
            <person name="Thiergart T."/>
            <person name="Pickel B."/>
            <person name="Atanasova L."/>
            <person name="Karlsson M."/>
            <person name="Huettel B."/>
            <person name="Barry K.W."/>
            <person name="Haridas S."/>
            <person name="Chen C."/>
            <person name="Bauer D."/>
            <person name="Andreopoulos W."/>
            <person name="Pangilinan J."/>
            <person name="LaButti K."/>
            <person name="Riley R."/>
            <person name="Lipzen A."/>
            <person name="Clum A."/>
            <person name="Drula E."/>
            <person name="Henrissat B."/>
            <person name="Kohler A."/>
            <person name="Grigoriev I.V."/>
            <person name="Martin F.M."/>
            <person name="Hacquard S."/>
        </authorList>
    </citation>
    <scope>NUCLEOTIDE SEQUENCE</scope>
    <source>
        <strain evidence="2">MPI-CAGE-AT-0147</strain>
    </source>
</reference>
<keyword evidence="2" id="KW-0640">Prion</keyword>
<dbReference type="PANTHER" id="PTHR37542">
    <property type="entry name" value="HELO DOMAIN-CONTAINING PROTEIN-RELATED"/>
    <property type="match status" value="1"/>
</dbReference>
<dbReference type="Gene3D" id="1.20.120.1020">
    <property type="entry name" value="Prion-inhibition and propagation, HeLo domain"/>
    <property type="match status" value="1"/>
</dbReference>
<comment type="caution">
    <text evidence="2">The sequence shown here is derived from an EMBL/GenBank/DDBJ whole genome shotgun (WGS) entry which is preliminary data.</text>
</comment>
<dbReference type="InterPro" id="IPR029498">
    <property type="entry name" value="HeLo_dom"/>
</dbReference>
<organism evidence="2 3">
    <name type="scientific">Dactylonectria macrodidyma</name>
    <dbReference type="NCBI Taxonomy" id="307937"/>
    <lineage>
        <taxon>Eukaryota</taxon>
        <taxon>Fungi</taxon>
        <taxon>Dikarya</taxon>
        <taxon>Ascomycota</taxon>
        <taxon>Pezizomycotina</taxon>
        <taxon>Sordariomycetes</taxon>
        <taxon>Hypocreomycetidae</taxon>
        <taxon>Hypocreales</taxon>
        <taxon>Nectriaceae</taxon>
        <taxon>Dactylonectria</taxon>
    </lineage>
</organism>
<dbReference type="EMBL" id="JAGMUV010000016">
    <property type="protein sequence ID" value="KAH7132745.1"/>
    <property type="molecule type" value="Genomic_DNA"/>
</dbReference>
<dbReference type="Pfam" id="PF14479">
    <property type="entry name" value="HeLo"/>
    <property type="match status" value="1"/>
</dbReference>
<dbReference type="Gene3D" id="1.10.510.10">
    <property type="entry name" value="Transferase(Phosphotransferase) domain 1"/>
    <property type="match status" value="1"/>
</dbReference>
<protein>
    <submittedName>
        <fullName evidence="2">Prion-inhibition and propagation-domain-containing protein</fullName>
    </submittedName>
</protein>
<dbReference type="AlphaFoldDB" id="A0A9P9E7B7"/>
<evidence type="ECO:0000313" key="2">
    <source>
        <dbReference type="EMBL" id="KAH7132745.1"/>
    </source>
</evidence>
<proteinExistence type="predicted"/>
<evidence type="ECO:0000259" key="1">
    <source>
        <dbReference type="Pfam" id="PF14479"/>
    </source>
</evidence>
<accession>A0A9P9E7B7</accession>
<feature type="domain" description="Prion-inhibition and propagation HeLo" evidence="1">
    <location>
        <begin position="8"/>
        <end position="237"/>
    </location>
</feature>
<dbReference type="Proteomes" id="UP000738349">
    <property type="component" value="Unassembled WGS sequence"/>
</dbReference>
<dbReference type="PANTHER" id="PTHR37542:SF1">
    <property type="entry name" value="PRION-INHIBITION AND PROPAGATION HELO DOMAIN-CONTAINING PROTEIN"/>
    <property type="match status" value="1"/>
</dbReference>
<gene>
    <name evidence="2" type="ORF">EDB81DRAFT_845404</name>
</gene>
<sequence length="616" mass="70524">MDPASAVGLAVGVASLAFDVFDNSIKLFKFFSAMVDMPKDCEQCRLQLMIEYNRLLAWGESVGLMNAQQGSHVAVNLGTNAIELCSIVSRIGWLLGEFRDMNARWKNELLVSQDDDELMSKQGYEDFDLAKEVSNLAITYEETKQARKYLRGTNHVIRWFSKGAGTAKEIVTHPSRVRWVMVDKGAFEALLEDLHFLTERMHELMEDYRRDRMENTTSKIYREMVLARNDISDLRNLLDAVTSLLKTTRENTDATHHSENDETLQDLLRLKKINCVSNELLLKIEDEQIFDIERYLQDLISVHRYNGSTLSDSFSYTKHDNISRATGPPRPRGTLSHVGEEIQVWIEWKTTGDIPKGPLEDNESKLRTATLAQMLHTKKPRHLYSPTCIGYIDDCAENRRYGWIFRMPDGSTEATVLKTLHEILGQNQYKPTLTQRTALAWRLASSLLYVHATNWLHKGVHSGNVVFTFDGDYYNPENPILSGFEYSRPTSNKTTGRSLDPKWDIYRWPRVQNEVPQAANSRKTWPEPSSQDPRIRGWLLGQERRPPFKDTNPLVELRDIAGDKYWRAICRCLVAHGDEGMSVDENSDQSQCSGTGIRLQSAFTEFVLEELKSVSI</sequence>